<evidence type="ECO:0000313" key="4">
    <source>
        <dbReference type="Proteomes" id="UP000009145"/>
    </source>
</evidence>
<gene>
    <name evidence="3" type="ordered locus">Q7C_2206</name>
</gene>
<proteinExistence type="inferred from homology"/>
<dbReference type="HOGENOM" id="CLU_056342_0_1_6"/>
<dbReference type="InterPro" id="IPR050855">
    <property type="entry name" value="NDM-1-like"/>
</dbReference>
<dbReference type="SUPFAM" id="SSF56281">
    <property type="entry name" value="Metallo-hydrolase/oxidoreductase"/>
    <property type="match status" value="1"/>
</dbReference>
<dbReference type="Proteomes" id="UP000009145">
    <property type="component" value="Chromosome"/>
</dbReference>
<dbReference type="InterPro" id="IPR001279">
    <property type="entry name" value="Metallo-B-lactamas"/>
</dbReference>
<keyword evidence="4" id="KW-1185">Reference proteome</keyword>
<dbReference type="Gene3D" id="3.60.15.10">
    <property type="entry name" value="Ribonuclease Z/Hydroxyacylglutathione hydrolase-like"/>
    <property type="match status" value="1"/>
</dbReference>
<dbReference type="CDD" id="cd16282">
    <property type="entry name" value="metallo-hydrolase-like_MBL-fold"/>
    <property type="match status" value="1"/>
</dbReference>
<evidence type="ECO:0000259" key="2">
    <source>
        <dbReference type="Pfam" id="PF00753"/>
    </source>
</evidence>
<dbReference type="GO" id="GO:0017001">
    <property type="term" value="P:antibiotic catabolic process"/>
    <property type="evidence" value="ECO:0007669"/>
    <property type="project" value="UniProtKB-ARBA"/>
</dbReference>
<dbReference type="KEGG" id="mec:Q7C_2206"/>
<dbReference type="AlphaFoldDB" id="I1YK99"/>
<dbReference type="PANTHER" id="PTHR42951">
    <property type="entry name" value="METALLO-BETA-LACTAMASE DOMAIN-CONTAINING"/>
    <property type="match status" value="1"/>
</dbReference>
<feature type="domain" description="Metallo-beta-lactamase" evidence="2">
    <location>
        <begin position="4"/>
        <end position="152"/>
    </location>
</feature>
<dbReference type="NCBIfam" id="TIGR04559">
    <property type="entry name" value="SoxH_rel_PQQ_2"/>
    <property type="match status" value="1"/>
</dbReference>
<name>I1YK99_METFJ</name>
<sequence length="224" mass="25145">MTSLPVCYVINTHVHPDHMLGNAAFDDEQTIFIGHEKMPNAMASRLAHYQRQFSEILGSAYNGTEFIGPDQLVTTSEPTTLDLGNRSLLLTAYTTAHTDHDLTVLDQKTNTLWTGDLLFRERIPALDGSINGWIAILEKFQQQSFHAIIPGHGPAAIGAESAVWQPILTYLKTVRTDIREIIQDMGTIDQATETVAPNACSNWQLFQHYHRRNVTAAFVELEWE</sequence>
<evidence type="ECO:0000256" key="1">
    <source>
        <dbReference type="ARBA" id="ARBA00005250"/>
    </source>
</evidence>
<dbReference type="Pfam" id="PF00753">
    <property type="entry name" value="Lactamase_B"/>
    <property type="match status" value="1"/>
</dbReference>
<dbReference type="eggNOG" id="COG0491">
    <property type="taxonomic scope" value="Bacteria"/>
</dbReference>
<dbReference type="STRING" id="754477.Q7C_2206"/>
<dbReference type="PANTHER" id="PTHR42951:SF4">
    <property type="entry name" value="ACYL-COENZYME A THIOESTERASE MBLAC2"/>
    <property type="match status" value="1"/>
</dbReference>
<dbReference type="InterPro" id="IPR030829">
    <property type="entry name" value="SoxH-rel_PQQ_2"/>
</dbReference>
<dbReference type="PATRIC" id="fig|754477.3.peg.2173"/>
<organism evidence="3 4">
    <name type="scientific">Methylophaga frappieri (strain ATCC BAA-2434 / DSM 25690 / JAM7)</name>
    <dbReference type="NCBI Taxonomy" id="754477"/>
    <lineage>
        <taxon>Bacteria</taxon>
        <taxon>Pseudomonadati</taxon>
        <taxon>Pseudomonadota</taxon>
        <taxon>Gammaproteobacteria</taxon>
        <taxon>Thiotrichales</taxon>
        <taxon>Piscirickettsiaceae</taxon>
        <taxon>Methylophaga</taxon>
    </lineage>
</organism>
<evidence type="ECO:0000313" key="3">
    <source>
        <dbReference type="EMBL" id="AFJ03342.1"/>
    </source>
</evidence>
<reference evidence="3 4" key="1">
    <citation type="journal article" date="2012" name="J. Bacteriol.">
        <title>Complete genome sequences of Methylophaga sp. strain JAM1 and Methylophaga sp. strain JAM7.</title>
        <authorList>
            <person name="Villeneuve C."/>
            <person name="Martineau C."/>
            <person name="Mauffrey F."/>
            <person name="Villemur R."/>
        </authorList>
    </citation>
    <scope>NUCLEOTIDE SEQUENCE [LARGE SCALE GENOMIC DNA]</scope>
    <source>
        <strain evidence="3 4">JAM7</strain>
    </source>
</reference>
<dbReference type="InterPro" id="IPR036866">
    <property type="entry name" value="RibonucZ/Hydroxyglut_hydro"/>
</dbReference>
<comment type="similarity">
    <text evidence="1">Belongs to the metallo-beta-lactamase superfamily. Class-B beta-lactamase family.</text>
</comment>
<accession>I1YK99</accession>
<protein>
    <submittedName>
        <fullName evidence="3">Metallo-beta-lactamase family protein</fullName>
    </submittedName>
</protein>
<dbReference type="EMBL" id="CP003380">
    <property type="protein sequence ID" value="AFJ03342.1"/>
    <property type="molecule type" value="Genomic_DNA"/>
</dbReference>